<proteinExistence type="predicted"/>
<name>A0ABV0T7F2_9TELE</name>
<feature type="transmembrane region" description="Helical" evidence="1">
    <location>
        <begin position="20"/>
        <end position="43"/>
    </location>
</feature>
<dbReference type="Proteomes" id="UP001482620">
    <property type="component" value="Unassembled WGS sequence"/>
</dbReference>
<keyword evidence="1" id="KW-0812">Transmembrane</keyword>
<reference evidence="2 3" key="1">
    <citation type="submission" date="2021-06" db="EMBL/GenBank/DDBJ databases">
        <authorList>
            <person name="Palmer J.M."/>
        </authorList>
    </citation>
    <scope>NUCLEOTIDE SEQUENCE [LARGE SCALE GENOMIC DNA]</scope>
    <source>
        <strain evidence="3">if_2019</strain>
        <tissue evidence="2">Muscle</tissue>
    </source>
</reference>
<keyword evidence="1" id="KW-1133">Transmembrane helix</keyword>
<accession>A0ABV0T7F2</accession>
<keyword evidence="1" id="KW-0472">Membrane</keyword>
<evidence type="ECO:0000313" key="2">
    <source>
        <dbReference type="EMBL" id="MEQ2228676.1"/>
    </source>
</evidence>
<comment type="caution">
    <text evidence="2">The sequence shown here is derived from an EMBL/GenBank/DDBJ whole genome shotgun (WGS) entry which is preliminary data.</text>
</comment>
<evidence type="ECO:0000256" key="1">
    <source>
        <dbReference type="SAM" id="Phobius"/>
    </source>
</evidence>
<sequence length="79" mass="8713">MSTFASPTIPSSQLTSDQLTVLAACFSSLVFFFVVIVLLSIIYRKDPQCCKHGCYQDPHGDMVVLELSGVLGDRCDLFH</sequence>
<evidence type="ECO:0000313" key="3">
    <source>
        <dbReference type="Proteomes" id="UP001482620"/>
    </source>
</evidence>
<dbReference type="EMBL" id="JAHRIQ010024020">
    <property type="protein sequence ID" value="MEQ2228676.1"/>
    <property type="molecule type" value="Genomic_DNA"/>
</dbReference>
<gene>
    <name evidence="2" type="ORF">ILYODFUR_011294</name>
</gene>
<keyword evidence="3" id="KW-1185">Reference proteome</keyword>
<organism evidence="2 3">
    <name type="scientific">Ilyodon furcidens</name>
    <name type="common">goldbreast splitfin</name>
    <dbReference type="NCBI Taxonomy" id="33524"/>
    <lineage>
        <taxon>Eukaryota</taxon>
        <taxon>Metazoa</taxon>
        <taxon>Chordata</taxon>
        <taxon>Craniata</taxon>
        <taxon>Vertebrata</taxon>
        <taxon>Euteleostomi</taxon>
        <taxon>Actinopterygii</taxon>
        <taxon>Neopterygii</taxon>
        <taxon>Teleostei</taxon>
        <taxon>Neoteleostei</taxon>
        <taxon>Acanthomorphata</taxon>
        <taxon>Ovalentaria</taxon>
        <taxon>Atherinomorphae</taxon>
        <taxon>Cyprinodontiformes</taxon>
        <taxon>Goodeidae</taxon>
        <taxon>Ilyodon</taxon>
    </lineage>
</organism>
<protein>
    <submittedName>
        <fullName evidence="2">Uncharacterized protein</fullName>
    </submittedName>
</protein>